<organism evidence="1">
    <name type="scientific">Vecturithrix granuli</name>
    <dbReference type="NCBI Taxonomy" id="1499967"/>
    <lineage>
        <taxon>Bacteria</taxon>
        <taxon>Candidatus Moduliflexota</taxon>
        <taxon>Candidatus Vecturitrichia</taxon>
        <taxon>Candidatus Vecturitrichales</taxon>
        <taxon>Candidatus Vecturitrichaceae</taxon>
        <taxon>Candidatus Vecturithrix</taxon>
    </lineage>
</organism>
<sequence>MALRTKGSAPLRSVHKRLTQSVSRFKQRIMELNLPIFTQLAPCQNVLIAGMGGGFDTFCGLPLYFELQRRGQKAHLANFSFSDIVSCTHGTRLTDTLVGVTADYNGLVLYFPELYLAQWFEEKRREAITVWCFQKTGARPLLENYRVLLNHLSIDGILLIDGGVDSLIQGDEAGTGTLIEDATSLFVVNELKHLPVRIVACIGFGAEQDLAYAHVLENIAVLTQDGGFLGACALTPHMEAYQAYEEAVLYVQGKDWQDASVINSSIISAVQGHYGDYHLTKKTRGSRLWISPLMSIYWFFDAPILAQRNLYLSQLRETETFMDALQKYMSYAGYIPRRPHARIPLP</sequence>
<evidence type="ECO:0008006" key="3">
    <source>
        <dbReference type="Google" id="ProtNLM"/>
    </source>
</evidence>
<dbReference type="EMBL" id="DF820468">
    <property type="protein sequence ID" value="GAK58599.1"/>
    <property type="molecule type" value="Genomic_DNA"/>
</dbReference>
<dbReference type="Pfam" id="PF06626">
    <property type="entry name" value="DUF1152"/>
    <property type="match status" value="1"/>
</dbReference>
<dbReference type="STRING" id="1499967.U27_05573"/>
<evidence type="ECO:0000313" key="2">
    <source>
        <dbReference type="Proteomes" id="UP000030661"/>
    </source>
</evidence>
<keyword evidence="2" id="KW-1185">Reference proteome</keyword>
<dbReference type="HOGENOM" id="CLU_800915_0_0_0"/>
<dbReference type="InterPro" id="IPR010581">
    <property type="entry name" value="DUF1152"/>
</dbReference>
<name>A0A081C1Z4_VECG1</name>
<gene>
    <name evidence="1" type="ORF">U27_05573</name>
</gene>
<dbReference type="Proteomes" id="UP000030661">
    <property type="component" value="Unassembled WGS sequence"/>
</dbReference>
<dbReference type="eggNOG" id="COG4034">
    <property type="taxonomic scope" value="Bacteria"/>
</dbReference>
<evidence type="ECO:0000313" key="1">
    <source>
        <dbReference type="EMBL" id="GAK58599.1"/>
    </source>
</evidence>
<reference evidence="1" key="1">
    <citation type="journal article" date="2015" name="PeerJ">
        <title>First genomic representation of candidate bacterial phylum KSB3 points to enhanced environmental sensing as a trigger of wastewater bulking.</title>
        <authorList>
            <person name="Sekiguchi Y."/>
            <person name="Ohashi A."/>
            <person name="Parks D.H."/>
            <person name="Yamauchi T."/>
            <person name="Tyson G.W."/>
            <person name="Hugenholtz P."/>
        </authorList>
    </citation>
    <scope>NUCLEOTIDE SEQUENCE [LARGE SCALE GENOMIC DNA]</scope>
</reference>
<protein>
    <recommendedName>
        <fullName evidence="3">DUF1152 domain-containing protein</fullName>
    </recommendedName>
</protein>
<proteinExistence type="predicted"/>
<accession>A0A081C1Z4</accession>
<dbReference type="AlphaFoldDB" id="A0A081C1Z4"/>